<keyword evidence="3" id="KW-1185">Reference proteome</keyword>
<evidence type="ECO:0000256" key="1">
    <source>
        <dbReference type="SAM" id="MobiDB-lite"/>
    </source>
</evidence>
<feature type="region of interest" description="Disordered" evidence="1">
    <location>
        <begin position="53"/>
        <end position="109"/>
    </location>
</feature>
<feature type="compositionally biased region" description="Basic residues" evidence="1">
    <location>
        <begin position="100"/>
        <end position="109"/>
    </location>
</feature>
<accession>A0A0C3S8H5</accession>
<evidence type="ECO:0000313" key="3">
    <source>
        <dbReference type="Proteomes" id="UP000053257"/>
    </source>
</evidence>
<dbReference type="EMBL" id="KN840546">
    <property type="protein sequence ID" value="KIP05335.1"/>
    <property type="molecule type" value="Genomic_DNA"/>
</dbReference>
<sequence>MYYPTQLSGFEQPPVHIDQVLEPVLHDLRQAQAGYNIENTALVTANLQGLSLNAPGDIPEPPAPKRKAAARGRTKKAAGNATIPVGTSEGIVDEPQARVTRTRGNKKRA</sequence>
<proteinExistence type="predicted"/>
<protein>
    <submittedName>
        <fullName evidence="2">Uncharacterized protein</fullName>
    </submittedName>
</protein>
<name>A0A0C3S8H5_PHLG1</name>
<reference evidence="2 3" key="1">
    <citation type="journal article" date="2014" name="PLoS Genet.">
        <title>Analysis of the Phlebiopsis gigantea genome, transcriptome and secretome provides insight into its pioneer colonization strategies of wood.</title>
        <authorList>
            <person name="Hori C."/>
            <person name="Ishida T."/>
            <person name="Igarashi K."/>
            <person name="Samejima M."/>
            <person name="Suzuki H."/>
            <person name="Master E."/>
            <person name="Ferreira P."/>
            <person name="Ruiz-Duenas F.J."/>
            <person name="Held B."/>
            <person name="Canessa P."/>
            <person name="Larrondo L.F."/>
            <person name="Schmoll M."/>
            <person name="Druzhinina I.S."/>
            <person name="Kubicek C.P."/>
            <person name="Gaskell J.A."/>
            <person name="Kersten P."/>
            <person name="St John F."/>
            <person name="Glasner J."/>
            <person name="Sabat G."/>
            <person name="Splinter BonDurant S."/>
            <person name="Syed K."/>
            <person name="Yadav J."/>
            <person name="Mgbeahuruike A.C."/>
            <person name="Kovalchuk A."/>
            <person name="Asiegbu F.O."/>
            <person name="Lackner G."/>
            <person name="Hoffmeister D."/>
            <person name="Rencoret J."/>
            <person name="Gutierrez A."/>
            <person name="Sun H."/>
            <person name="Lindquist E."/>
            <person name="Barry K."/>
            <person name="Riley R."/>
            <person name="Grigoriev I.V."/>
            <person name="Henrissat B."/>
            <person name="Kues U."/>
            <person name="Berka R.M."/>
            <person name="Martinez A.T."/>
            <person name="Covert S.F."/>
            <person name="Blanchette R.A."/>
            <person name="Cullen D."/>
        </authorList>
    </citation>
    <scope>NUCLEOTIDE SEQUENCE [LARGE SCALE GENOMIC DNA]</scope>
    <source>
        <strain evidence="2 3">11061_1 CR5-6</strain>
    </source>
</reference>
<dbReference type="Proteomes" id="UP000053257">
    <property type="component" value="Unassembled WGS sequence"/>
</dbReference>
<gene>
    <name evidence="2" type="ORF">PHLGIDRAFT_30972</name>
</gene>
<feature type="compositionally biased region" description="Basic residues" evidence="1">
    <location>
        <begin position="64"/>
        <end position="76"/>
    </location>
</feature>
<dbReference type="AlphaFoldDB" id="A0A0C3S8H5"/>
<evidence type="ECO:0000313" key="2">
    <source>
        <dbReference type="EMBL" id="KIP05335.1"/>
    </source>
</evidence>
<dbReference type="HOGENOM" id="CLU_2184907_0_0_1"/>
<organism evidence="2 3">
    <name type="scientific">Phlebiopsis gigantea (strain 11061_1 CR5-6)</name>
    <name type="common">White-rot fungus</name>
    <name type="synonym">Peniophora gigantea</name>
    <dbReference type="NCBI Taxonomy" id="745531"/>
    <lineage>
        <taxon>Eukaryota</taxon>
        <taxon>Fungi</taxon>
        <taxon>Dikarya</taxon>
        <taxon>Basidiomycota</taxon>
        <taxon>Agaricomycotina</taxon>
        <taxon>Agaricomycetes</taxon>
        <taxon>Polyporales</taxon>
        <taxon>Phanerochaetaceae</taxon>
        <taxon>Phlebiopsis</taxon>
    </lineage>
</organism>